<dbReference type="InterPro" id="IPR010298">
    <property type="entry name" value="YacP-like"/>
</dbReference>
<dbReference type="InterPro" id="IPR014721">
    <property type="entry name" value="Ribsml_uS5_D2-typ_fold_subgr"/>
</dbReference>
<dbReference type="GO" id="GO:0006412">
    <property type="term" value="P:translation"/>
    <property type="evidence" value="ECO:0007669"/>
    <property type="project" value="UniProtKB-KW"/>
</dbReference>
<keyword evidence="2" id="KW-0648">Protein biosynthesis</keyword>
<dbReference type="CDD" id="cd03711">
    <property type="entry name" value="Tet_C"/>
    <property type="match status" value="1"/>
</dbReference>
<dbReference type="NCBIfam" id="TIGR00231">
    <property type="entry name" value="small_GTP"/>
    <property type="match status" value="1"/>
</dbReference>
<dbReference type="PANTHER" id="PTHR43261">
    <property type="entry name" value="TRANSLATION ELONGATION FACTOR G-RELATED"/>
    <property type="match status" value="1"/>
</dbReference>
<dbReference type="GO" id="GO:0032790">
    <property type="term" value="P:ribosome disassembly"/>
    <property type="evidence" value="ECO:0007669"/>
    <property type="project" value="TreeGrafter"/>
</dbReference>
<feature type="region of interest" description="Disordered" evidence="5">
    <location>
        <begin position="702"/>
        <end position="735"/>
    </location>
</feature>
<dbReference type="InterPro" id="IPR041095">
    <property type="entry name" value="EFG_II"/>
</dbReference>
<dbReference type="Gene3D" id="3.30.70.240">
    <property type="match status" value="1"/>
</dbReference>
<dbReference type="SUPFAM" id="SSF50447">
    <property type="entry name" value="Translation proteins"/>
    <property type="match status" value="1"/>
</dbReference>
<dbReference type="SUPFAM" id="SSF54211">
    <property type="entry name" value="Ribosomal protein S5 domain 2-like"/>
    <property type="match status" value="1"/>
</dbReference>
<name>A0A9D2MTQ1_9FIRM</name>
<dbReference type="SUPFAM" id="SSF54980">
    <property type="entry name" value="EF-G C-terminal domain-like"/>
    <property type="match status" value="2"/>
</dbReference>
<comment type="caution">
    <text evidence="7">The sequence shown here is derived from an EMBL/GenBank/DDBJ whole genome shotgun (WGS) entry which is preliminary data.</text>
</comment>
<accession>A0A9D2MTQ1</accession>
<dbReference type="Gene3D" id="2.40.30.10">
    <property type="entry name" value="Translation factors"/>
    <property type="match status" value="1"/>
</dbReference>
<dbReference type="Pfam" id="PF14492">
    <property type="entry name" value="EFG_III"/>
    <property type="match status" value="1"/>
</dbReference>
<gene>
    <name evidence="7" type="ORF">H9710_02280</name>
</gene>
<dbReference type="Gene3D" id="3.30.70.870">
    <property type="entry name" value="Elongation Factor G (Translational Gtpase), domain 3"/>
    <property type="match status" value="1"/>
</dbReference>
<evidence type="ECO:0000313" key="7">
    <source>
        <dbReference type="EMBL" id="HJB97388.1"/>
    </source>
</evidence>
<evidence type="ECO:0000256" key="2">
    <source>
        <dbReference type="ARBA" id="ARBA00022917"/>
    </source>
</evidence>
<protein>
    <submittedName>
        <fullName evidence="7">TetM/TetW/TetO/TetS family tetracycline resistance ribosomal protection protein</fullName>
    </submittedName>
</protein>
<dbReference type="Gene3D" id="3.30.230.10">
    <property type="match status" value="1"/>
</dbReference>
<dbReference type="AlphaFoldDB" id="A0A9D2MTQ1"/>
<dbReference type="InterPro" id="IPR035647">
    <property type="entry name" value="EFG_III/V"/>
</dbReference>
<keyword evidence="1" id="KW-0547">Nucleotide-binding</keyword>
<dbReference type="SMART" id="SM00838">
    <property type="entry name" value="EFG_C"/>
    <property type="match status" value="1"/>
</dbReference>
<dbReference type="InterPro" id="IPR020568">
    <property type="entry name" value="Ribosomal_Su5_D2-typ_SF"/>
</dbReference>
<dbReference type="Pfam" id="PF00679">
    <property type="entry name" value="EFG_C"/>
    <property type="match status" value="1"/>
</dbReference>
<dbReference type="CDD" id="cd10912">
    <property type="entry name" value="PIN_YacP-like"/>
    <property type="match status" value="1"/>
</dbReference>
<organism evidence="7 8">
    <name type="scientific">Candidatus Acutalibacter pullicola</name>
    <dbReference type="NCBI Taxonomy" id="2838417"/>
    <lineage>
        <taxon>Bacteria</taxon>
        <taxon>Bacillati</taxon>
        <taxon>Bacillota</taxon>
        <taxon>Clostridia</taxon>
        <taxon>Eubacteriales</taxon>
        <taxon>Acutalibacteraceae</taxon>
        <taxon>Acutalibacter</taxon>
    </lineage>
</organism>
<evidence type="ECO:0000256" key="5">
    <source>
        <dbReference type="SAM" id="MobiDB-lite"/>
    </source>
</evidence>
<dbReference type="GO" id="GO:0046677">
    <property type="term" value="P:response to antibiotic"/>
    <property type="evidence" value="ECO:0007669"/>
    <property type="project" value="UniProtKB-KW"/>
</dbReference>
<dbReference type="InterPro" id="IPR027417">
    <property type="entry name" value="P-loop_NTPase"/>
</dbReference>
<dbReference type="SMART" id="SM00889">
    <property type="entry name" value="EFG_IV"/>
    <property type="match status" value="1"/>
</dbReference>
<keyword evidence="3" id="KW-0342">GTP-binding</keyword>
<dbReference type="EMBL" id="DWXG01000017">
    <property type="protein sequence ID" value="HJB97388.1"/>
    <property type="molecule type" value="Genomic_DNA"/>
</dbReference>
<dbReference type="InterPro" id="IPR005225">
    <property type="entry name" value="Small_GTP-bd"/>
</dbReference>
<evidence type="ECO:0000256" key="3">
    <source>
        <dbReference type="ARBA" id="ARBA00023134"/>
    </source>
</evidence>
<dbReference type="InterPro" id="IPR005517">
    <property type="entry name" value="Transl_elong_EFG/EF2_IV"/>
</dbReference>
<dbReference type="GO" id="GO:0005525">
    <property type="term" value="F:GTP binding"/>
    <property type="evidence" value="ECO:0007669"/>
    <property type="project" value="UniProtKB-KW"/>
</dbReference>
<dbReference type="InterPro" id="IPR000795">
    <property type="entry name" value="T_Tr_GTP-bd_dom"/>
</dbReference>
<dbReference type="PROSITE" id="PS51722">
    <property type="entry name" value="G_TR_2"/>
    <property type="match status" value="1"/>
</dbReference>
<evidence type="ECO:0000259" key="6">
    <source>
        <dbReference type="PROSITE" id="PS51722"/>
    </source>
</evidence>
<keyword evidence="4" id="KW-0046">Antibiotic resistance</keyword>
<dbReference type="InterPro" id="IPR009000">
    <property type="entry name" value="Transl_B-barrel_sf"/>
</dbReference>
<dbReference type="PANTHER" id="PTHR43261:SF1">
    <property type="entry name" value="RIBOSOME-RELEASING FACTOR 2, MITOCHONDRIAL"/>
    <property type="match status" value="1"/>
</dbReference>
<reference evidence="7" key="2">
    <citation type="submission" date="2021-04" db="EMBL/GenBank/DDBJ databases">
        <authorList>
            <person name="Gilroy R."/>
        </authorList>
    </citation>
    <scope>NUCLEOTIDE SEQUENCE</scope>
    <source>
        <strain evidence="7">CHK185-1770</strain>
    </source>
</reference>
<evidence type="ECO:0000256" key="4">
    <source>
        <dbReference type="ARBA" id="ARBA00023251"/>
    </source>
</evidence>
<dbReference type="InterPro" id="IPR035650">
    <property type="entry name" value="Tet_C"/>
</dbReference>
<dbReference type="Proteomes" id="UP000826793">
    <property type="component" value="Unassembled WGS sequence"/>
</dbReference>
<dbReference type="SUPFAM" id="SSF52540">
    <property type="entry name" value="P-loop containing nucleoside triphosphate hydrolases"/>
    <property type="match status" value="1"/>
</dbReference>
<reference evidence="7" key="1">
    <citation type="journal article" date="2021" name="PeerJ">
        <title>Extensive microbial diversity within the chicken gut microbiome revealed by metagenomics and culture.</title>
        <authorList>
            <person name="Gilroy R."/>
            <person name="Ravi A."/>
            <person name="Getino M."/>
            <person name="Pursley I."/>
            <person name="Horton D.L."/>
            <person name="Alikhan N.F."/>
            <person name="Baker D."/>
            <person name="Gharbi K."/>
            <person name="Hall N."/>
            <person name="Watson M."/>
            <person name="Adriaenssens E.M."/>
            <person name="Foster-Nyarko E."/>
            <person name="Jarju S."/>
            <person name="Secka A."/>
            <person name="Antonio M."/>
            <person name="Oren A."/>
            <person name="Chaudhuri R.R."/>
            <person name="La Ragione R."/>
            <person name="Hildebrand F."/>
            <person name="Pallen M.J."/>
        </authorList>
    </citation>
    <scope>NUCLEOTIDE SEQUENCE</scope>
    <source>
        <strain evidence="7">CHK185-1770</strain>
    </source>
</reference>
<proteinExistence type="predicted"/>
<dbReference type="Gene3D" id="3.40.50.300">
    <property type="entry name" value="P-loop containing nucleotide triphosphate hydrolases"/>
    <property type="match status" value="1"/>
</dbReference>
<feature type="domain" description="Tr-type G" evidence="6">
    <location>
        <begin position="1"/>
        <end position="225"/>
    </location>
</feature>
<dbReference type="PRINTS" id="PR00315">
    <property type="entry name" value="ELONGATNFCT"/>
</dbReference>
<dbReference type="GO" id="GO:0003924">
    <property type="term" value="F:GTPase activity"/>
    <property type="evidence" value="ECO:0007669"/>
    <property type="project" value="InterPro"/>
</dbReference>
<dbReference type="Pfam" id="PF00009">
    <property type="entry name" value="GTP_EFTU"/>
    <property type="match status" value="1"/>
</dbReference>
<evidence type="ECO:0000313" key="8">
    <source>
        <dbReference type="Proteomes" id="UP000826793"/>
    </source>
</evidence>
<dbReference type="InterPro" id="IPR000640">
    <property type="entry name" value="EFG_V-like"/>
</dbReference>
<dbReference type="Pfam" id="PF05991">
    <property type="entry name" value="NYN_YacP"/>
    <property type="match status" value="1"/>
</dbReference>
<evidence type="ECO:0000256" key="1">
    <source>
        <dbReference type="ARBA" id="ARBA00022741"/>
    </source>
</evidence>
<sequence length="875" mass="96590">MKRLVIGILAHVDSGKTTLSEAMLYRAGALRKLGRVDHRDAFLDTDALERARGITIFSKQAVLQLPEAQLTFLDTPGHVDFSAEAERALQVMDYGILVISGTDGVQSHTETLWRLLERYHVPVFLFLNKMDLPGADRARCLEELRRRLGAGCVDLSDPACEEDLALCNETLLETITQGQRPTTEQLAEAVAKRQLFPCFSGSALKLEGVDALLEALNSLTLAPPSREAFGARIFKVTRDDSGNQLAWMKVTGGELQVKTQLSSRPDARKSWTAKADQLRLYSGAKFRPVEAALPGMVVAVTGLADAYPGEGLGTEPDAAAPALEPVLRYRVRLPEGCDIPTALRQLRELEQEDPLLHVVWDERLGQVHLQLMGEVQLEILQSLLERRYGLQVTFDEGGILYRETIDTTVEGVGHYEPLRHYAEVHLLLEPAPRGSGVQIGSSCREDELAGSWQRLVLTHLAEKTHLGPLLGAPLTDVKITLAAGRAHVKHTEGGDFRQATYRAVRQGLRTAQAMGACVLLEPWYDFTLRLPPEAVGRALADMPRLFAQFEPPETSGEETVLVGKAPVAALRGYAREVAAYTKGRGQLSCLPAGYAPCHNTQEVVEAVGYEIDGDLENTADSVFCSHGAGVLVRWDKVPSRMHLPSILSRGERLARAAREQEREEETASPQERGAAAYRDALAQDKELLAIFERTYGPIRRDPLQAMRESARPAKRPQGLKLSSKGSKRSQPEGPEHLLVDGYNVIFSWEELKALAAENLEAARGKLMDILCNYAAYRRCVPILVFDAYKVKGGVGSVERYHNLHVVYTKEAETADMYIEKATHHIAKHYRTRVVTSDATEQLIILGAGALRVSSRAFQEEVRAVEGEIRQVLSQP</sequence>
<dbReference type="Pfam" id="PF03764">
    <property type="entry name" value="EFG_IV"/>
    <property type="match status" value="1"/>
</dbReference>